<name>A0A4U0WXG6_9PEZI</name>
<feature type="region of interest" description="Disordered" evidence="1">
    <location>
        <begin position="27"/>
        <end position="69"/>
    </location>
</feature>
<sequence>MSVRLVFLPPLLGQLRPAFASADCVVSPTTATTRTEDEDDEDGHDGYDNDKSNAGEQLARYRAPSPTTTLRAHAARDDYYQVV</sequence>
<feature type="signal peptide" evidence="2">
    <location>
        <begin position="1"/>
        <end position="20"/>
    </location>
</feature>
<evidence type="ECO:0008006" key="5">
    <source>
        <dbReference type="Google" id="ProtNLM"/>
    </source>
</evidence>
<evidence type="ECO:0000256" key="1">
    <source>
        <dbReference type="SAM" id="MobiDB-lite"/>
    </source>
</evidence>
<reference evidence="3 4" key="1">
    <citation type="submission" date="2017-03" db="EMBL/GenBank/DDBJ databases">
        <title>Genomes of endolithic fungi from Antarctica.</title>
        <authorList>
            <person name="Coleine C."/>
            <person name="Masonjones S."/>
            <person name="Stajich J.E."/>
        </authorList>
    </citation>
    <scope>NUCLEOTIDE SEQUENCE [LARGE SCALE GENOMIC DNA]</scope>
    <source>
        <strain evidence="3 4">CCFEE 5187</strain>
    </source>
</reference>
<dbReference type="AlphaFoldDB" id="A0A4U0WXG6"/>
<evidence type="ECO:0000313" key="4">
    <source>
        <dbReference type="Proteomes" id="UP000308768"/>
    </source>
</evidence>
<organism evidence="3 4">
    <name type="scientific">Cryomyces minteri</name>
    <dbReference type="NCBI Taxonomy" id="331657"/>
    <lineage>
        <taxon>Eukaryota</taxon>
        <taxon>Fungi</taxon>
        <taxon>Dikarya</taxon>
        <taxon>Ascomycota</taxon>
        <taxon>Pezizomycotina</taxon>
        <taxon>Dothideomycetes</taxon>
        <taxon>Dothideomycetes incertae sedis</taxon>
        <taxon>Cryomyces</taxon>
    </lineage>
</organism>
<evidence type="ECO:0000256" key="2">
    <source>
        <dbReference type="SAM" id="SignalP"/>
    </source>
</evidence>
<protein>
    <recommendedName>
        <fullName evidence="5">Secreted protein</fullName>
    </recommendedName>
</protein>
<keyword evidence="2" id="KW-0732">Signal</keyword>
<dbReference type="EMBL" id="NAJN01000904">
    <property type="protein sequence ID" value="TKA67496.1"/>
    <property type="molecule type" value="Genomic_DNA"/>
</dbReference>
<feature type="chain" id="PRO_5020515844" description="Secreted protein" evidence="2">
    <location>
        <begin position="21"/>
        <end position="83"/>
    </location>
</feature>
<dbReference type="Proteomes" id="UP000308768">
    <property type="component" value="Unassembled WGS sequence"/>
</dbReference>
<keyword evidence="4" id="KW-1185">Reference proteome</keyword>
<feature type="compositionally biased region" description="Basic and acidic residues" evidence="1">
    <location>
        <begin position="44"/>
        <end position="53"/>
    </location>
</feature>
<comment type="caution">
    <text evidence="3">The sequence shown here is derived from an EMBL/GenBank/DDBJ whole genome shotgun (WGS) entry which is preliminary data.</text>
</comment>
<gene>
    <name evidence="3" type="ORF">B0A49_08295</name>
</gene>
<accession>A0A4U0WXG6</accession>
<evidence type="ECO:0000313" key="3">
    <source>
        <dbReference type="EMBL" id="TKA67496.1"/>
    </source>
</evidence>
<proteinExistence type="predicted"/>